<evidence type="ECO:0000313" key="3">
    <source>
        <dbReference type="Proteomes" id="UP000198461"/>
    </source>
</evidence>
<evidence type="ECO:0000256" key="1">
    <source>
        <dbReference type="SAM" id="Phobius"/>
    </source>
</evidence>
<dbReference type="InterPro" id="IPR008620">
    <property type="entry name" value="FixH"/>
</dbReference>
<dbReference type="AlphaFoldDB" id="A0A1N6DF82"/>
<dbReference type="Proteomes" id="UP000198461">
    <property type="component" value="Unassembled WGS sequence"/>
</dbReference>
<name>A0A1N6DF82_9GAMM</name>
<organism evidence="2 3">
    <name type="scientific">Sulfurivirga caldicuralii</name>
    <dbReference type="NCBI Taxonomy" id="364032"/>
    <lineage>
        <taxon>Bacteria</taxon>
        <taxon>Pseudomonadati</taxon>
        <taxon>Pseudomonadota</taxon>
        <taxon>Gammaproteobacteria</taxon>
        <taxon>Thiotrichales</taxon>
        <taxon>Piscirickettsiaceae</taxon>
        <taxon>Sulfurivirga</taxon>
    </lineage>
</organism>
<dbReference type="EMBL" id="FSRE01000001">
    <property type="protein sequence ID" value="SIN69333.1"/>
    <property type="molecule type" value="Genomic_DNA"/>
</dbReference>
<dbReference type="OrthoDB" id="5295180at2"/>
<evidence type="ECO:0000313" key="2">
    <source>
        <dbReference type="EMBL" id="SIN69333.1"/>
    </source>
</evidence>
<keyword evidence="3" id="KW-1185">Reference proteome</keyword>
<keyword evidence="1" id="KW-1133">Transmembrane helix</keyword>
<protein>
    <submittedName>
        <fullName evidence="2">Nitrogen fixation protein FixH</fullName>
    </submittedName>
</protein>
<dbReference type="Pfam" id="PF05751">
    <property type="entry name" value="FixH"/>
    <property type="match status" value="1"/>
</dbReference>
<reference evidence="2 3" key="1">
    <citation type="submission" date="2016-11" db="EMBL/GenBank/DDBJ databases">
        <authorList>
            <person name="Jaros S."/>
            <person name="Januszkiewicz K."/>
            <person name="Wedrychowicz H."/>
        </authorList>
    </citation>
    <scope>NUCLEOTIDE SEQUENCE [LARGE SCALE GENOMIC DNA]</scope>
    <source>
        <strain evidence="2 3">DSM 17737</strain>
    </source>
</reference>
<feature type="transmembrane region" description="Helical" evidence="1">
    <location>
        <begin position="21"/>
        <end position="41"/>
    </location>
</feature>
<accession>A0A1N6DF82</accession>
<keyword evidence="1" id="KW-0812">Transmembrane</keyword>
<dbReference type="RefSeq" id="WP_074200443.1">
    <property type="nucleotide sequence ID" value="NZ_FSRE01000001.1"/>
</dbReference>
<sequence length="180" mass="20468">MTTEKKRDWSRPLRNPFVIGWLVMLVLVLSVNLFMVNMAIVTNPGLVKTDLDHAEQSVAQIIRMDRKLESLGWHLELNIPLLTQNERVPVEARIATRDGHTIVGDKATLFYYRPADKRFDGQVEMIRNKDGVFTGSLKLPLKGKWDVVLEIHKGEDTYQLGRSLWVQEKGASKTAAETGK</sequence>
<proteinExistence type="predicted"/>
<dbReference type="STRING" id="364032.SAMN05443662_0092"/>
<gene>
    <name evidence="2" type="ORF">SAMN05443662_0092</name>
</gene>
<keyword evidence="1" id="KW-0472">Membrane</keyword>